<dbReference type="RefSeq" id="XP_022285322.1">
    <property type="nucleotide sequence ID" value="XM_022429624.1"/>
</dbReference>
<evidence type="ECO:0000313" key="2">
    <source>
        <dbReference type="Proteomes" id="UP000078397"/>
    </source>
</evidence>
<sequence length="111" mass="12627">MRNSDHLRNLLHWAGYRTSGELLGVCTCFTTQIHWTHLTHLTGSHGYCVTLAEVAPVMDCEERRPHLATKAGRTSKHHGSAGRKLLVPQTRKLLKSKLHFSKLRTFPSDRE</sequence>
<gene>
    <name evidence="1" type="ORF">VFPPC_17956</name>
</gene>
<protein>
    <submittedName>
        <fullName evidence="1">Uncharacterized protein</fullName>
    </submittedName>
</protein>
<organism evidence="1 2">
    <name type="scientific">Pochonia chlamydosporia 170</name>
    <dbReference type="NCBI Taxonomy" id="1380566"/>
    <lineage>
        <taxon>Eukaryota</taxon>
        <taxon>Fungi</taxon>
        <taxon>Dikarya</taxon>
        <taxon>Ascomycota</taxon>
        <taxon>Pezizomycotina</taxon>
        <taxon>Sordariomycetes</taxon>
        <taxon>Hypocreomycetidae</taxon>
        <taxon>Hypocreales</taxon>
        <taxon>Clavicipitaceae</taxon>
        <taxon>Pochonia</taxon>
    </lineage>
</organism>
<proteinExistence type="predicted"/>
<dbReference type="GeneID" id="33936844"/>
<dbReference type="KEGG" id="pchm:VFPPC_17956"/>
<keyword evidence="2" id="KW-1185">Reference proteome</keyword>
<dbReference type="AlphaFoldDB" id="A0A219AQ50"/>
<dbReference type="EMBL" id="LSBJ02000005">
    <property type="protein sequence ID" value="OWT42851.1"/>
    <property type="molecule type" value="Genomic_DNA"/>
</dbReference>
<dbReference type="Proteomes" id="UP000078397">
    <property type="component" value="Unassembled WGS sequence"/>
</dbReference>
<reference evidence="1 2" key="1">
    <citation type="journal article" date="2016" name="PLoS Pathog.">
        <title>Biosynthesis of antibiotic leucinostatins in bio-control fungus Purpureocillium lilacinum and their inhibition on phytophthora revealed by genome mining.</title>
        <authorList>
            <person name="Wang G."/>
            <person name="Liu Z."/>
            <person name="Lin R."/>
            <person name="Li E."/>
            <person name="Mao Z."/>
            <person name="Ling J."/>
            <person name="Yang Y."/>
            <person name="Yin W.B."/>
            <person name="Xie B."/>
        </authorList>
    </citation>
    <scope>NUCLEOTIDE SEQUENCE [LARGE SCALE GENOMIC DNA]</scope>
    <source>
        <strain evidence="1">170</strain>
    </source>
</reference>
<name>A0A219AQ50_METCM</name>
<comment type="caution">
    <text evidence="1">The sequence shown here is derived from an EMBL/GenBank/DDBJ whole genome shotgun (WGS) entry which is preliminary data.</text>
</comment>
<evidence type="ECO:0000313" key="1">
    <source>
        <dbReference type="EMBL" id="OWT42851.1"/>
    </source>
</evidence>
<accession>A0A219AQ50</accession>